<keyword evidence="2" id="KW-1185">Reference proteome</keyword>
<evidence type="ECO:0000313" key="1">
    <source>
        <dbReference type="EMBL" id="VEP16347.1"/>
    </source>
</evidence>
<dbReference type="RefSeq" id="WP_186375891.1">
    <property type="nucleotide sequence ID" value="NZ_LR213804.1"/>
</dbReference>
<name>A0A563VY79_9CYAN</name>
<gene>
    <name evidence="1" type="ORF">H1P_440005</name>
</gene>
<dbReference type="AlphaFoldDB" id="A0A563VY79"/>
<proteinExistence type="predicted"/>
<sequence>MNHSKFNLKSQKTNNNQIDNVEQKNQLWLNKFWQFSLFYGNHLGSLHSKR</sequence>
<organism evidence="1 2">
    <name type="scientific">Hyella patelloides LEGE 07179</name>
    <dbReference type="NCBI Taxonomy" id="945734"/>
    <lineage>
        <taxon>Bacteria</taxon>
        <taxon>Bacillati</taxon>
        <taxon>Cyanobacteriota</taxon>
        <taxon>Cyanophyceae</taxon>
        <taxon>Pleurocapsales</taxon>
        <taxon>Hyellaceae</taxon>
        <taxon>Hyella</taxon>
    </lineage>
</organism>
<reference evidence="1 2" key="1">
    <citation type="submission" date="2019-01" db="EMBL/GenBank/DDBJ databases">
        <authorList>
            <person name="Brito A."/>
        </authorList>
    </citation>
    <scope>NUCLEOTIDE SEQUENCE [LARGE SCALE GENOMIC DNA]</scope>
    <source>
        <strain evidence="1">1</strain>
    </source>
</reference>
<accession>A0A563VY79</accession>
<dbReference type="EMBL" id="CAACVJ010000379">
    <property type="protein sequence ID" value="VEP16347.1"/>
    <property type="molecule type" value="Genomic_DNA"/>
</dbReference>
<evidence type="ECO:0000313" key="2">
    <source>
        <dbReference type="Proteomes" id="UP000320055"/>
    </source>
</evidence>
<protein>
    <submittedName>
        <fullName evidence="1">Uncharacterized protein</fullName>
    </submittedName>
</protein>
<dbReference type="Proteomes" id="UP000320055">
    <property type="component" value="Unassembled WGS sequence"/>
</dbReference>